<name>A0A166S8F4_9AGAM</name>
<dbReference type="GO" id="GO:0006284">
    <property type="term" value="P:base-excision repair"/>
    <property type="evidence" value="ECO:0007669"/>
    <property type="project" value="TreeGrafter"/>
</dbReference>
<keyword evidence="7" id="KW-0175">Coiled coil</keyword>
<evidence type="ECO:0000256" key="5">
    <source>
        <dbReference type="PIRSR" id="PIRSR604808-2"/>
    </source>
</evidence>
<keyword evidence="11" id="KW-1185">Reference proteome</keyword>
<evidence type="ECO:0000256" key="7">
    <source>
        <dbReference type="SAM" id="Coils"/>
    </source>
</evidence>
<dbReference type="PANTHER" id="PTHR22748">
    <property type="entry name" value="AP ENDONUCLEASE"/>
    <property type="match status" value="1"/>
</dbReference>
<feature type="region of interest" description="Disordered" evidence="8">
    <location>
        <begin position="1"/>
        <end position="25"/>
    </location>
</feature>
<sequence length="448" mass="50741">MRLPLTETRGPEALPTTSTPDDGLSEITEGLNKVPKTASGVNLESEKRSRASIKIATLNLNGKGTLIGDTEDNKWLHVNQLMREQKIGVLAIQEAHLTTEFVEQISDLFQRRLHIIWSQGENKNAAGVAFVVNKELANIEKIKLIEIIPGRAAMITLPWNHDRTLCILNIYAPNDQGDSGIFWTEIINEMDKKKIDSPDIMMGDFNTVEDSIDRLPNKSDPADDNTYSRLDRIYATNAIHNTASDWDIAKPAIKTDHKMATVGITNPSMPFIGKGRWSMPIHLKNKKFLTMVHELGLNLQRDMGTINERTEENNVQHTFERFKCELATNARNLAKAITPKINKDIKRLEEEVKTALNEEDKTEKDTITEAGILERQLDELKRSKHAASRMTVKVKDKIFGETITSEWTSGNKERSPRDRLTKKNWVSKSHMKKWRKLCTGAKMGNLLV</sequence>
<accession>A0A166S8F4</accession>
<dbReference type="GO" id="GO:0005634">
    <property type="term" value="C:nucleus"/>
    <property type="evidence" value="ECO:0007669"/>
    <property type="project" value="TreeGrafter"/>
</dbReference>
<dbReference type="InterPro" id="IPR004808">
    <property type="entry name" value="AP_endonuc_1"/>
</dbReference>
<reference evidence="10 11" key="1">
    <citation type="journal article" date="2016" name="Mol. Biol. Evol.">
        <title>Comparative Genomics of Early-Diverging Mushroom-Forming Fungi Provides Insights into the Origins of Lignocellulose Decay Capabilities.</title>
        <authorList>
            <person name="Nagy L.G."/>
            <person name="Riley R."/>
            <person name="Tritt A."/>
            <person name="Adam C."/>
            <person name="Daum C."/>
            <person name="Floudas D."/>
            <person name="Sun H."/>
            <person name="Yadav J.S."/>
            <person name="Pangilinan J."/>
            <person name="Larsson K.H."/>
            <person name="Matsuura K."/>
            <person name="Barry K."/>
            <person name="Labutti K."/>
            <person name="Kuo R."/>
            <person name="Ohm R.A."/>
            <person name="Bhattacharya S.S."/>
            <person name="Shirouzu T."/>
            <person name="Yoshinaga Y."/>
            <person name="Martin F.M."/>
            <person name="Grigoriev I.V."/>
            <person name="Hibbett D.S."/>
        </authorList>
    </citation>
    <scope>NUCLEOTIDE SEQUENCE [LARGE SCALE GENOMIC DNA]</scope>
    <source>
        <strain evidence="10 11">CBS 109695</strain>
    </source>
</reference>
<feature type="coiled-coil region" evidence="7">
    <location>
        <begin position="338"/>
        <end position="365"/>
    </location>
</feature>
<evidence type="ECO:0000256" key="3">
    <source>
        <dbReference type="ARBA" id="ARBA00022801"/>
    </source>
</evidence>
<dbReference type="PANTHER" id="PTHR22748:SF6">
    <property type="entry name" value="DNA-(APURINIC OR APYRIMIDINIC SITE) ENDONUCLEASE"/>
    <property type="match status" value="1"/>
</dbReference>
<dbReference type="GO" id="GO:0008311">
    <property type="term" value="F:double-stranded DNA 3'-5' DNA exonuclease activity"/>
    <property type="evidence" value="ECO:0007669"/>
    <property type="project" value="TreeGrafter"/>
</dbReference>
<feature type="binding site" evidence="5">
    <location>
        <position position="206"/>
    </location>
    <ligand>
        <name>Mg(2+)</name>
        <dbReference type="ChEBI" id="CHEBI:18420"/>
        <label>1</label>
    </ligand>
</feature>
<evidence type="ECO:0000313" key="11">
    <source>
        <dbReference type="Proteomes" id="UP000076532"/>
    </source>
</evidence>
<dbReference type="SUPFAM" id="SSF56219">
    <property type="entry name" value="DNase I-like"/>
    <property type="match status" value="1"/>
</dbReference>
<organism evidence="10 11">
    <name type="scientific">Athelia psychrophila</name>
    <dbReference type="NCBI Taxonomy" id="1759441"/>
    <lineage>
        <taxon>Eukaryota</taxon>
        <taxon>Fungi</taxon>
        <taxon>Dikarya</taxon>
        <taxon>Basidiomycota</taxon>
        <taxon>Agaricomycotina</taxon>
        <taxon>Agaricomycetes</taxon>
        <taxon>Agaricomycetidae</taxon>
        <taxon>Atheliales</taxon>
        <taxon>Atheliaceae</taxon>
        <taxon>Athelia</taxon>
    </lineage>
</organism>
<evidence type="ECO:0000256" key="6">
    <source>
        <dbReference type="PIRSR" id="PIRSR604808-3"/>
    </source>
</evidence>
<feature type="domain" description="Endonuclease/exonuclease/phosphatase" evidence="9">
    <location>
        <begin position="56"/>
        <end position="247"/>
    </location>
</feature>
<evidence type="ECO:0000259" key="9">
    <source>
        <dbReference type="Pfam" id="PF03372"/>
    </source>
</evidence>
<proteinExistence type="inferred from homology"/>
<evidence type="ECO:0000256" key="2">
    <source>
        <dbReference type="ARBA" id="ARBA00022723"/>
    </source>
</evidence>
<dbReference type="STRING" id="436010.A0A166S8F4"/>
<feature type="site" description="Transition state stabilizer" evidence="6">
    <location>
        <position position="206"/>
    </location>
</feature>
<dbReference type="GO" id="GO:0003906">
    <property type="term" value="F:DNA-(apurinic or apyrimidinic site) endonuclease activity"/>
    <property type="evidence" value="ECO:0007669"/>
    <property type="project" value="TreeGrafter"/>
</dbReference>
<dbReference type="GO" id="GO:0046872">
    <property type="term" value="F:metal ion binding"/>
    <property type="evidence" value="ECO:0007669"/>
    <property type="project" value="UniProtKB-KW"/>
</dbReference>
<dbReference type="EMBL" id="KV417500">
    <property type="protein sequence ID" value="KZP29142.1"/>
    <property type="molecule type" value="Genomic_DNA"/>
</dbReference>
<dbReference type="AlphaFoldDB" id="A0A166S8F4"/>
<comment type="similarity">
    <text evidence="1">Belongs to the DNA repair enzymes AP/ExoA family.</text>
</comment>
<keyword evidence="4 5" id="KW-0460">Magnesium</keyword>
<dbReference type="InterPro" id="IPR036691">
    <property type="entry name" value="Endo/exonu/phosph_ase_sf"/>
</dbReference>
<feature type="binding site" evidence="5">
    <location>
        <position position="59"/>
    </location>
    <ligand>
        <name>Mg(2+)</name>
        <dbReference type="ChEBI" id="CHEBI:18420"/>
        <label>1</label>
    </ligand>
</feature>
<protein>
    <submittedName>
        <fullName evidence="10">DNase I-like protein</fullName>
    </submittedName>
</protein>
<comment type="cofactor">
    <cofactor evidence="5">
        <name>Mg(2+)</name>
        <dbReference type="ChEBI" id="CHEBI:18420"/>
    </cofactor>
    <cofactor evidence="5">
        <name>Mn(2+)</name>
        <dbReference type="ChEBI" id="CHEBI:29035"/>
    </cofactor>
    <text evidence="5">Probably binds two magnesium or manganese ions per subunit.</text>
</comment>
<dbReference type="GO" id="GO:0008081">
    <property type="term" value="F:phosphoric diester hydrolase activity"/>
    <property type="evidence" value="ECO:0007669"/>
    <property type="project" value="TreeGrafter"/>
</dbReference>
<evidence type="ECO:0000256" key="4">
    <source>
        <dbReference type="ARBA" id="ARBA00022842"/>
    </source>
</evidence>
<keyword evidence="5" id="KW-0464">Manganese</keyword>
<keyword evidence="3" id="KW-0378">Hydrolase</keyword>
<dbReference type="Proteomes" id="UP000076532">
    <property type="component" value="Unassembled WGS sequence"/>
</dbReference>
<dbReference type="Gene3D" id="3.60.10.10">
    <property type="entry name" value="Endonuclease/exonuclease/phosphatase"/>
    <property type="match status" value="1"/>
</dbReference>
<keyword evidence="2 5" id="KW-0479">Metal-binding</keyword>
<evidence type="ECO:0000256" key="8">
    <source>
        <dbReference type="SAM" id="MobiDB-lite"/>
    </source>
</evidence>
<evidence type="ECO:0000313" key="10">
    <source>
        <dbReference type="EMBL" id="KZP29142.1"/>
    </source>
</evidence>
<dbReference type="OrthoDB" id="416119at2759"/>
<evidence type="ECO:0000256" key="1">
    <source>
        <dbReference type="ARBA" id="ARBA00007092"/>
    </source>
</evidence>
<dbReference type="InterPro" id="IPR005135">
    <property type="entry name" value="Endo/exonuclease/phosphatase"/>
</dbReference>
<feature type="binding site" evidence="5">
    <location>
        <position position="94"/>
    </location>
    <ligand>
        <name>Mg(2+)</name>
        <dbReference type="ChEBI" id="CHEBI:18420"/>
        <label>1</label>
    </ligand>
</feature>
<dbReference type="Pfam" id="PF03372">
    <property type="entry name" value="Exo_endo_phos"/>
    <property type="match status" value="1"/>
</dbReference>
<feature type="binding site" evidence="5">
    <location>
        <position position="204"/>
    </location>
    <ligand>
        <name>Mg(2+)</name>
        <dbReference type="ChEBI" id="CHEBI:18420"/>
        <label>1</label>
    </ligand>
</feature>
<gene>
    <name evidence="10" type="ORF">FIBSPDRAFT_908437</name>
</gene>